<dbReference type="EMBL" id="VSRR010060904">
    <property type="protein sequence ID" value="MPC82844.1"/>
    <property type="molecule type" value="Genomic_DNA"/>
</dbReference>
<protein>
    <submittedName>
        <fullName evidence="1">Uncharacterized protein</fullName>
    </submittedName>
</protein>
<accession>A0A5B7IRJ5</accession>
<proteinExistence type="predicted"/>
<reference evidence="1 2" key="1">
    <citation type="submission" date="2019-05" db="EMBL/GenBank/DDBJ databases">
        <title>Another draft genome of Portunus trituberculatus and its Hox gene families provides insights of decapod evolution.</title>
        <authorList>
            <person name="Jeong J.-H."/>
            <person name="Song I."/>
            <person name="Kim S."/>
            <person name="Choi T."/>
            <person name="Kim D."/>
            <person name="Ryu S."/>
            <person name="Kim W."/>
        </authorList>
    </citation>
    <scope>NUCLEOTIDE SEQUENCE [LARGE SCALE GENOMIC DNA]</scope>
    <source>
        <tissue evidence="1">Muscle</tissue>
    </source>
</reference>
<comment type="caution">
    <text evidence="1">The sequence shown here is derived from an EMBL/GenBank/DDBJ whole genome shotgun (WGS) entry which is preliminary data.</text>
</comment>
<evidence type="ECO:0000313" key="1">
    <source>
        <dbReference type="EMBL" id="MPC82844.1"/>
    </source>
</evidence>
<dbReference type="AlphaFoldDB" id="A0A5B7IRJ5"/>
<dbReference type="Proteomes" id="UP000324222">
    <property type="component" value="Unassembled WGS sequence"/>
</dbReference>
<sequence>MKLRWFQLTEFMGHGGGSAWRSGAVRDVLFGVIFRVSKIGCACSEGRKIMKDSEG</sequence>
<keyword evidence="2" id="KW-1185">Reference proteome</keyword>
<organism evidence="1 2">
    <name type="scientific">Portunus trituberculatus</name>
    <name type="common">Swimming crab</name>
    <name type="synonym">Neptunus trituberculatus</name>
    <dbReference type="NCBI Taxonomy" id="210409"/>
    <lineage>
        <taxon>Eukaryota</taxon>
        <taxon>Metazoa</taxon>
        <taxon>Ecdysozoa</taxon>
        <taxon>Arthropoda</taxon>
        <taxon>Crustacea</taxon>
        <taxon>Multicrustacea</taxon>
        <taxon>Malacostraca</taxon>
        <taxon>Eumalacostraca</taxon>
        <taxon>Eucarida</taxon>
        <taxon>Decapoda</taxon>
        <taxon>Pleocyemata</taxon>
        <taxon>Brachyura</taxon>
        <taxon>Eubrachyura</taxon>
        <taxon>Portunoidea</taxon>
        <taxon>Portunidae</taxon>
        <taxon>Portuninae</taxon>
        <taxon>Portunus</taxon>
    </lineage>
</organism>
<evidence type="ECO:0000313" key="2">
    <source>
        <dbReference type="Proteomes" id="UP000324222"/>
    </source>
</evidence>
<name>A0A5B7IRJ5_PORTR</name>
<gene>
    <name evidence="1" type="ORF">E2C01_077531</name>
</gene>